<dbReference type="AlphaFoldDB" id="R7V7A5"/>
<dbReference type="EMBL" id="KB296106">
    <property type="protein sequence ID" value="ELU12251.1"/>
    <property type="molecule type" value="Genomic_DNA"/>
</dbReference>
<dbReference type="EnsemblMetazoa" id="CapteT223469">
    <property type="protein sequence ID" value="CapteP223469"/>
    <property type="gene ID" value="CapteG223469"/>
</dbReference>
<accession>R7V7A5</accession>
<name>R7V7A5_CAPTE</name>
<sequence length="290" mass="31050">MYCISGVEGFGMELHPLISLANFLLSFAGRSHPIVQSQSAPRLQALAAPLQSQPDAPAPPAPDVVSAQPKSQPKPSDDIEQGEEALPTSIEAHAFQSLNESSQRQPPQSPRCSRSRSNSSHEAAAGGQDIPLQEISPQKKKFHIRDLFLPRRSQSSDGSRCRSSSYSPKRIRHRSSGESPGRSSPLQDKTTTPAWSQRSSPSASPVASTPPPEPTADACKASACPKTLTPAKAPAMSLVTSFDEPSTPCATLLMPPADEKRILSLNTEDAHLVPQVPNVTDDLKKSLQEN</sequence>
<organism evidence="2">
    <name type="scientific">Capitella teleta</name>
    <name type="common">Polychaete worm</name>
    <dbReference type="NCBI Taxonomy" id="283909"/>
    <lineage>
        <taxon>Eukaryota</taxon>
        <taxon>Metazoa</taxon>
        <taxon>Spiralia</taxon>
        <taxon>Lophotrochozoa</taxon>
        <taxon>Annelida</taxon>
        <taxon>Polychaeta</taxon>
        <taxon>Sedentaria</taxon>
        <taxon>Scolecida</taxon>
        <taxon>Capitellidae</taxon>
        <taxon>Capitella</taxon>
    </lineage>
</organism>
<dbReference type="HOGENOM" id="CLU_960567_0_0_1"/>
<feature type="compositionally biased region" description="Low complexity" evidence="1">
    <location>
        <begin position="101"/>
        <end position="120"/>
    </location>
</feature>
<feature type="compositionally biased region" description="Low complexity" evidence="1">
    <location>
        <begin position="193"/>
        <end position="207"/>
    </location>
</feature>
<reference evidence="2 4" key="2">
    <citation type="journal article" date="2013" name="Nature">
        <title>Insights into bilaterian evolution from three spiralian genomes.</title>
        <authorList>
            <person name="Simakov O."/>
            <person name="Marletaz F."/>
            <person name="Cho S.J."/>
            <person name="Edsinger-Gonzales E."/>
            <person name="Havlak P."/>
            <person name="Hellsten U."/>
            <person name="Kuo D.H."/>
            <person name="Larsson T."/>
            <person name="Lv J."/>
            <person name="Arendt D."/>
            <person name="Savage R."/>
            <person name="Osoegawa K."/>
            <person name="de Jong P."/>
            <person name="Grimwood J."/>
            <person name="Chapman J.A."/>
            <person name="Shapiro H."/>
            <person name="Aerts A."/>
            <person name="Otillar R.P."/>
            <person name="Terry A.Y."/>
            <person name="Boore J.L."/>
            <person name="Grigoriev I.V."/>
            <person name="Lindberg D.R."/>
            <person name="Seaver E.C."/>
            <person name="Weisblat D.A."/>
            <person name="Putnam N.H."/>
            <person name="Rokhsar D.S."/>
        </authorList>
    </citation>
    <scope>NUCLEOTIDE SEQUENCE</scope>
    <source>
        <strain evidence="2 4">I ESC-2004</strain>
    </source>
</reference>
<reference evidence="4" key="1">
    <citation type="submission" date="2012-12" db="EMBL/GenBank/DDBJ databases">
        <authorList>
            <person name="Hellsten U."/>
            <person name="Grimwood J."/>
            <person name="Chapman J.A."/>
            <person name="Shapiro H."/>
            <person name="Aerts A."/>
            <person name="Otillar R.P."/>
            <person name="Terry A.Y."/>
            <person name="Boore J.L."/>
            <person name="Simakov O."/>
            <person name="Marletaz F."/>
            <person name="Cho S.-J."/>
            <person name="Edsinger-Gonzales E."/>
            <person name="Havlak P."/>
            <person name="Kuo D.-H."/>
            <person name="Larsson T."/>
            <person name="Lv J."/>
            <person name="Arendt D."/>
            <person name="Savage R."/>
            <person name="Osoegawa K."/>
            <person name="de Jong P."/>
            <person name="Lindberg D.R."/>
            <person name="Seaver E.C."/>
            <person name="Weisblat D.A."/>
            <person name="Putnam N.H."/>
            <person name="Grigoriev I.V."/>
            <person name="Rokhsar D.S."/>
        </authorList>
    </citation>
    <scope>NUCLEOTIDE SEQUENCE</scope>
    <source>
        <strain evidence="4">I ESC-2004</strain>
    </source>
</reference>
<keyword evidence="4" id="KW-1185">Reference proteome</keyword>
<protein>
    <submittedName>
        <fullName evidence="2 3">Uncharacterized protein</fullName>
    </submittedName>
</protein>
<evidence type="ECO:0000256" key="1">
    <source>
        <dbReference type="SAM" id="MobiDB-lite"/>
    </source>
</evidence>
<reference evidence="3" key="3">
    <citation type="submission" date="2015-06" db="UniProtKB">
        <authorList>
            <consortium name="EnsemblMetazoa"/>
        </authorList>
    </citation>
    <scope>IDENTIFICATION</scope>
</reference>
<evidence type="ECO:0000313" key="2">
    <source>
        <dbReference type="EMBL" id="ELU12251.1"/>
    </source>
</evidence>
<evidence type="ECO:0000313" key="4">
    <source>
        <dbReference type="Proteomes" id="UP000014760"/>
    </source>
</evidence>
<gene>
    <name evidence="2" type="ORF">CAPTEDRAFT_223469</name>
</gene>
<proteinExistence type="predicted"/>
<dbReference type="EMBL" id="AMQN01005466">
    <property type="status" value="NOT_ANNOTATED_CDS"/>
    <property type="molecule type" value="Genomic_DNA"/>
</dbReference>
<dbReference type="Proteomes" id="UP000014760">
    <property type="component" value="Unassembled WGS sequence"/>
</dbReference>
<feature type="compositionally biased region" description="Low complexity" evidence="1">
    <location>
        <begin position="151"/>
        <end position="168"/>
    </location>
</feature>
<feature type="region of interest" description="Disordered" evidence="1">
    <location>
        <begin position="49"/>
        <end position="221"/>
    </location>
</feature>
<evidence type="ECO:0000313" key="3">
    <source>
        <dbReference type="EnsemblMetazoa" id="CapteP223469"/>
    </source>
</evidence>